<keyword evidence="6" id="KW-1185">Reference proteome</keyword>
<dbReference type="GO" id="GO:0019853">
    <property type="term" value="P:L-ascorbic acid biosynthetic process"/>
    <property type="evidence" value="ECO:0007669"/>
    <property type="project" value="TreeGrafter"/>
</dbReference>
<keyword evidence="3" id="KW-0479">Metal-binding</keyword>
<reference evidence="5 6" key="1">
    <citation type="submission" date="2020-08" db="EMBL/GenBank/DDBJ databases">
        <title>Genomic Encyclopedia of Type Strains, Phase IV (KMG-IV): sequencing the most valuable type-strain genomes for metagenomic binning, comparative biology and taxonomic classification.</title>
        <authorList>
            <person name="Goeker M."/>
        </authorList>
    </citation>
    <scope>NUCLEOTIDE SEQUENCE [LARGE SCALE GENOMIC DNA]</scope>
    <source>
        <strain evidence="5 6">DSM 103377</strain>
    </source>
</reference>
<dbReference type="InterPro" id="IPR011042">
    <property type="entry name" value="6-blade_b-propeller_TolB-like"/>
</dbReference>
<name>A0A840X1S7_9RHOB</name>
<feature type="binding site" evidence="3">
    <location>
        <position position="97"/>
    </location>
    <ligand>
        <name>substrate</name>
    </ligand>
</feature>
<dbReference type="Pfam" id="PF08450">
    <property type="entry name" value="SGL"/>
    <property type="match status" value="1"/>
</dbReference>
<dbReference type="AlphaFoldDB" id="A0A840X1S7"/>
<dbReference type="PANTHER" id="PTHR10907:SF47">
    <property type="entry name" value="REGUCALCIN"/>
    <property type="match status" value="1"/>
</dbReference>
<dbReference type="GO" id="GO:0005509">
    <property type="term" value="F:calcium ion binding"/>
    <property type="evidence" value="ECO:0007669"/>
    <property type="project" value="TreeGrafter"/>
</dbReference>
<proteinExistence type="inferred from homology"/>
<dbReference type="InterPro" id="IPR013658">
    <property type="entry name" value="SGL"/>
</dbReference>
<dbReference type="PANTHER" id="PTHR10907">
    <property type="entry name" value="REGUCALCIN"/>
    <property type="match status" value="1"/>
</dbReference>
<dbReference type="GO" id="GO:0004341">
    <property type="term" value="F:gluconolactonase activity"/>
    <property type="evidence" value="ECO:0007669"/>
    <property type="project" value="TreeGrafter"/>
</dbReference>
<dbReference type="Gene3D" id="2.120.10.30">
    <property type="entry name" value="TolB, C-terminal domain"/>
    <property type="match status" value="1"/>
</dbReference>
<feature type="binding site" evidence="3">
    <location>
        <position position="14"/>
    </location>
    <ligand>
        <name>a divalent metal cation</name>
        <dbReference type="ChEBI" id="CHEBI:60240"/>
    </ligand>
</feature>
<feature type="binding site" evidence="3">
    <location>
        <position position="192"/>
    </location>
    <ligand>
        <name>a divalent metal cation</name>
        <dbReference type="ChEBI" id="CHEBI:60240"/>
    </ligand>
</feature>
<evidence type="ECO:0000259" key="4">
    <source>
        <dbReference type="Pfam" id="PF08450"/>
    </source>
</evidence>
<feature type="active site" description="Proton donor/acceptor" evidence="2">
    <location>
        <position position="192"/>
    </location>
</feature>
<dbReference type="Proteomes" id="UP000553766">
    <property type="component" value="Unassembled WGS sequence"/>
</dbReference>
<evidence type="ECO:0000256" key="2">
    <source>
        <dbReference type="PIRSR" id="PIRSR605511-1"/>
    </source>
</evidence>
<protein>
    <submittedName>
        <fullName evidence="5">Sugar lactone lactonase YvrE</fullName>
    </submittedName>
</protein>
<accession>A0A840X1S7</accession>
<dbReference type="EMBL" id="JACIJS010000001">
    <property type="protein sequence ID" value="MBB5514617.1"/>
    <property type="molecule type" value="Genomic_DNA"/>
</dbReference>
<feature type="binding site" evidence="3">
    <location>
        <position position="142"/>
    </location>
    <ligand>
        <name>a divalent metal cation</name>
        <dbReference type="ChEBI" id="CHEBI:60240"/>
    </ligand>
</feature>
<sequence length="285" mass="30960">MAEIFDNRVCDLGEGPIWHPERGSLIWFDINDGRMLERQGETTRAWLFSEPVSAAGLLDAKRMLVASASSLFEVDLDSGEATTRMDLEHDSPLTRSNDGRADPMGGFWIGTMGRQAQPKAGAIYRLFGGELRKLFPEITIPNSICIAPDGSRAYFTDTPSRVIWSQPLDEQGWPVGEREVFVDLGDAPGNPDGAVCDADGYVWSARWGGSLVVRHAPDGRVDDEFMVPASQVTCPVFGGADMGTLYVTTAREGLSDEQLSTEPAAGCVFEIATGVPGRVEPYVKL</sequence>
<keyword evidence="3" id="KW-0862">Zinc</keyword>
<comment type="caution">
    <text evidence="5">The sequence shown here is derived from an EMBL/GenBank/DDBJ whole genome shotgun (WGS) entry which is preliminary data.</text>
</comment>
<comment type="cofactor">
    <cofactor evidence="3">
        <name>Zn(2+)</name>
        <dbReference type="ChEBI" id="CHEBI:29105"/>
    </cofactor>
    <text evidence="3">Binds 1 divalent metal cation per subunit.</text>
</comment>
<evidence type="ECO:0000256" key="1">
    <source>
        <dbReference type="ARBA" id="ARBA00008853"/>
    </source>
</evidence>
<feature type="domain" description="SMP-30/Gluconolactonase/LRE-like region" evidence="4">
    <location>
        <begin position="12"/>
        <end position="251"/>
    </location>
</feature>
<dbReference type="SUPFAM" id="SSF63829">
    <property type="entry name" value="Calcium-dependent phosphotriesterase"/>
    <property type="match status" value="1"/>
</dbReference>
<feature type="binding site" evidence="3">
    <location>
        <position position="95"/>
    </location>
    <ligand>
        <name>substrate</name>
    </ligand>
</feature>
<dbReference type="InterPro" id="IPR005511">
    <property type="entry name" value="SMP-30"/>
</dbReference>
<dbReference type="PRINTS" id="PR01790">
    <property type="entry name" value="SMP30FAMILY"/>
</dbReference>
<evidence type="ECO:0000256" key="3">
    <source>
        <dbReference type="PIRSR" id="PIRSR605511-2"/>
    </source>
</evidence>
<dbReference type="RefSeq" id="WP_184008354.1">
    <property type="nucleotide sequence ID" value="NZ_JACIJS010000001.1"/>
</dbReference>
<evidence type="ECO:0000313" key="6">
    <source>
        <dbReference type="Proteomes" id="UP000553766"/>
    </source>
</evidence>
<gene>
    <name evidence="5" type="ORF">FHS89_000615</name>
</gene>
<evidence type="ECO:0000313" key="5">
    <source>
        <dbReference type="EMBL" id="MBB5514617.1"/>
    </source>
</evidence>
<comment type="similarity">
    <text evidence="1">Belongs to the SMP-30/CGR1 family.</text>
</comment>
<organism evidence="5 6">
    <name type="scientific">Rubricella aquisinus</name>
    <dbReference type="NCBI Taxonomy" id="2028108"/>
    <lineage>
        <taxon>Bacteria</taxon>
        <taxon>Pseudomonadati</taxon>
        <taxon>Pseudomonadota</taxon>
        <taxon>Alphaproteobacteria</taxon>
        <taxon>Rhodobacterales</taxon>
        <taxon>Paracoccaceae</taxon>
        <taxon>Rubricella</taxon>
    </lineage>
</organism>